<organism evidence="2 3">
    <name type="scientific">Christensenella hongkongensis</name>
    <dbReference type="NCBI Taxonomy" id="270498"/>
    <lineage>
        <taxon>Bacteria</taxon>
        <taxon>Bacillati</taxon>
        <taxon>Bacillota</taxon>
        <taxon>Clostridia</taxon>
        <taxon>Christensenellales</taxon>
        <taxon>Christensenellaceae</taxon>
        <taxon>Christensenella</taxon>
    </lineage>
</organism>
<dbReference type="STRING" id="270498.CHK_2790"/>
<dbReference type="PANTHER" id="PTHR38743:SF2">
    <property type="entry name" value="DUF2185 DOMAIN-CONTAINING PROTEIN"/>
    <property type="match status" value="1"/>
</dbReference>
<dbReference type="Proteomes" id="UP000034076">
    <property type="component" value="Unassembled WGS sequence"/>
</dbReference>
<evidence type="ECO:0000313" key="2">
    <source>
        <dbReference type="EMBL" id="KKI49769.1"/>
    </source>
</evidence>
<dbReference type="RefSeq" id="WP_052740605.1">
    <property type="nucleotide sequence ID" value="NZ_CAUERS010000002.1"/>
</dbReference>
<gene>
    <name evidence="2" type="ORF">CHK_2790</name>
</gene>
<dbReference type="InterPro" id="IPR018689">
    <property type="entry name" value="Imm33_dom"/>
</dbReference>
<sequence>MAFTENEKTGEKNYFPDLKNIDEILIQNPDLGCVVSNKISVEGYEIGCMYRDEPLPDVADSGWVFLAGDEDADYMNTPGNMSAFPLNTMAHYDPAVIPLLDADVFTAYCRDEDGKLTLTEHFFDGADEESLPD</sequence>
<dbReference type="Pfam" id="PF09951">
    <property type="entry name" value="Imm33"/>
    <property type="match status" value="1"/>
</dbReference>
<evidence type="ECO:0000259" key="1">
    <source>
        <dbReference type="Pfam" id="PF09951"/>
    </source>
</evidence>
<name>A0A0M2NB88_9FIRM</name>
<protein>
    <recommendedName>
        <fullName evidence="1">Immunity protein Imm33 domain-containing protein</fullName>
    </recommendedName>
</protein>
<reference evidence="2 3" key="1">
    <citation type="submission" date="2015-04" db="EMBL/GenBank/DDBJ databases">
        <title>Draft genome sequence of bacteremic isolate Catabacter hongkongensis type strain HKU16T.</title>
        <authorList>
            <person name="Lau S.K."/>
            <person name="Teng J.L."/>
            <person name="Huang Y."/>
            <person name="Curreem S.O."/>
            <person name="Tsui S.K."/>
            <person name="Woo P.C."/>
        </authorList>
    </citation>
    <scope>NUCLEOTIDE SEQUENCE [LARGE SCALE GENOMIC DNA]</scope>
    <source>
        <strain evidence="2 3">HKU16</strain>
    </source>
</reference>
<proteinExistence type="predicted"/>
<dbReference type="OrthoDB" id="4827574at2"/>
<evidence type="ECO:0000313" key="3">
    <source>
        <dbReference type="Proteomes" id="UP000034076"/>
    </source>
</evidence>
<dbReference type="EMBL" id="LAYJ01000123">
    <property type="protein sequence ID" value="KKI49769.1"/>
    <property type="molecule type" value="Genomic_DNA"/>
</dbReference>
<dbReference type="PANTHER" id="PTHR38743">
    <property type="entry name" value="SIMILAR TO GLYOXYLASE I FAMILY PROTEIN"/>
    <property type="match status" value="1"/>
</dbReference>
<comment type="caution">
    <text evidence="2">The sequence shown here is derived from an EMBL/GenBank/DDBJ whole genome shotgun (WGS) entry which is preliminary data.</text>
</comment>
<keyword evidence="3" id="KW-1185">Reference proteome</keyword>
<accession>A0A0M2NB88</accession>
<dbReference type="AlphaFoldDB" id="A0A0M2NB88"/>
<feature type="domain" description="Immunity protein Imm33" evidence="1">
    <location>
        <begin position="33"/>
        <end position="117"/>
    </location>
</feature>